<proteinExistence type="predicted"/>
<evidence type="ECO:0000313" key="1">
    <source>
        <dbReference type="EnsemblPlants" id="AVESA.00010b.r2.6AG1041270.1.CDS"/>
    </source>
</evidence>
<reference evidence="1" key="1">
    <citation type="submission" date="2021-05" db="EMBL/GenBank/DDBJ databases">
        <authorList>
            <person name="Scholz U."/>
            <person name="Mascher M."/>
            <person name="Fiebig A."/>
        </authorList>
    </citation>
    <scope>NUCLEOTIDE SEQUENCE [LARGE SCALE GENOMIC DNA]</scope>
</reference>
<dbReference type="Proteomes" id="UP001732700">
    <property type="component" value="Chromosome 6A"/>
</dbReference>
<sequence length="402" mass="43267">MGKAKAGDAAGARPGSAVSQESTLRLCRCADTIGKSLSASCIIALFLGIGVFLSALFLLLHLRPSGSIPDDPGTLIGGIQASFILLKPPAQLASHVTMLEQEIYHQIGVPNTEVSVIMQTLSKNVTYVEFGILPDTTDSSISAQSMQILRQNLVRLTLQQLNLSLTTSVFGDPFCVEVLGFPGGITMEVEHPQQNSTVDPAQPIFSVTLEISIRQIRGLIEEMKKSFGQMLEQDIYVDLTNKNGSTIDPPATVQVFLSPNDRSIYQDPPRLKQLAEIIIESNSRNLGLNASVFGRIKDLKLAPCLQGLVPSLAPSSSPMPIPSPSMPSYSQPTIPNICEYCPCPSWLTIQDTTIPHRKLMRLPPMAISLQLPTLLHSGNPPGSRKNGNPVAAPISTAPSFKP</sequence>
<protein>
    <submittedName>
        <fullName evidence="1">Uncharacterized protein</fullName>
    </submittedName>
</protein>
<dbReference type="EnsemblPlants" id="AVESA.00010b.r2.6AG1041270.1">
    <property type="protein sequence ID" value="AVESA.00010b.r2.6AG1041270.1.CDS"/>
    <property type="gene ID" value="AVESA.00010b.r2.6AG1041270"/>
</dbReference>
<reference evidence="1" key="2">
    <citation type="submission" date="2025-09" db="UniProtKB">
        <authorList>
            <consortium name="EnsemblPlants"/>
        </authorList>
    </citation>
    <scope>IDENTIFICATION</scope>
</reference>
<keyword evidence="2" id="KW-1185">Reference proteome</keyword>
<accession>A0ACD5YNW2</accession>
<evidence type="ECO:0000313" key="2">
    <source>
        <dbReference type="Proteomes" id="UP001732700"/>
    </source>
</evidence>
<name>A0ACD5YNW2_AVESA</name>
<organism evidence="1 2">
    <name type="scientific">Avena sativa</name>
    <name type="common">Oat</name>
    <dbReference type="NCBI Taxonomy" id="4498"/>
    <lineage>
        <taxon>Eukaryota</taxon>
        <taxon>Viridiplantae</taxon>
        <taxon>Streptophyta</taxon>
        <taxon>Embryophyta</taxon>
        <taxon>Tracheophyta</taxon>
        <taxon>Spermatophyta</taxon>
        <taxon>Magnoliopsida</taxon>
        <taxon>Liliopsida</taxon>
        <taxon>Poales</taxon>
        <taxon>Poaceae</taxon>
        <taxon>BOP clade</taxon>
        <taxon>Pooideae</taxon>
        <taxon>Poodae</taxon>
        <taxon>Poeae</taxon>
        <taxon>Poeae Chloroplast Group 1 (Aveneae type)</taxon>
        <taxon>Aveninae</taxon>
        <taxon>Avena</taxon>
    </lineage>
</organism>